<dbReference type="GO" id="GO:0006139">
    <property type="term" value="P:nucleobase-containing compound metabolic process"/>
    <property type="evidence" value="ECO:0007669"/>
    <property type="project" value="UniProtKB-ARBA"/>
</dbReference>
<keyword evidence="4 7" id="KW-0157">Chromophore</keyword>
<dbReference type="Gene3D" id="1.10.579.10">
    <property type="entry name" value="DNA Cyclobutane Dipyrimidine Photolyase, subunit A, domain 3"/>
    <property type="match status" value="1"/>
</dbReference>
<dbReference type="SUPFAM" id="SSF48173">
    <property type="entry name" value="Cryptochrome/photolyase FAD-binding domain"/>
    <property type="match status" value="1"/>
</dbReference>
<dbReference type="GO" id="GO:0003677">
    <property type="term" value="F:DNA binding"/>
    <property type="evidence" value="ECO:0007669"/>
    <property type="project" value="TreeGrafter"/>
</dbReference>
<dbReference type="InterPro" id="IPR006050">
    <property type="entry name" value="DNA_photolyase_N"/>
</dbReference>
<dbReference type="EMBL" id="ABVL01000009">
    <property type="protein sequence ID" value="EDY19270.1"/>
    <property type="molecule type" value="Genomic_DNA"/>
</dbReference>
<reference evidence="9 10" key="1">
    <citation type="journal article" date="2011" name="J. Bacteriol.">
        <title>Genome sequence of Chthoniobacter flavus Ellin428, an aerobic heterotrophic soil bacterium.</title>
        <authorList>
            <person name="Kant R."/>
            <person name="van Passel M.W."/>
            <person name="Palva A."/>
            <person name="Lucas S."/>
            <person name="Lapidus A."/>
            <person name="Glavina Del Rio T."/>
            <person name="Dalin E."/>
            <person name="Tice H."/>
            <person name="Bruce D."/>
            <person name="Goodwin L."/>
            <person name="Pitluck S."/>
            <person name="Larimer F.W."/>
            <person name="Land M.L."/>
            <person name="Hauser L."/>
            <person name="Sangwan P."/>
            <person name="de Vos W.M."/>
            <person name="Janssen P.H."/>
            <person name="Smidt H."/>
        </authorList>
    </citation>
    <scope>NUCLEOTIDE SEQUENCE [LARGE SCALE GENOMIC DNA]</scope>
    <source>
        <strain evidence="9 10">Ellin428</strain>
    </source>
</reference>
<evidence type="ECO:0000256" key="7">
    <source>
        <dbReference type="RuleBase" id="RU004182"/>
    </source>
</evidence>
<feature type="binding site" evidence="5">
    <location>
        <position position="218"/>
    </location>
    <ligand>
        <name>FAD</name>
        <dbReference type="ChEBI" id="CHEBI:57692"/>
    </ligand>
</feature>
<dbReference type="PANTHER" id="PTHR11455">
    <property type="entry name" value="CRYPTOCHROME"/>
    <property type="match status" value="1"/>
</dbReference>
<evidence type="ECO:0000256" key="1">
    <source>
        <dbReference type="ARBA" id="ARBA00001932"/>
    </source>
</evidence>
<dbReference type="RefSeq" id="WP_006980772.1">
    <property type="nucleotide sequence ID" value="NZ_ABVL01000009.1"/>
</dbReference>
<keyword evidence="2 5" id="KW-0285">Flavoprotein</keyword>
<dbReference type="PROSITE" id="PS00394">
    <property type="entry name" value="DNA_PHOTOLYASES_1_1"/>
    <property type="match status" value="1"/>
</dbReference>
<dbReference type="EC" id="4.1.99.3" evidence="9"/>
<dbReference type="InterPro" id="IPR005101">
    <property type="entry name" value="Cryptochr/Photolyase_FAD-bd"/>
</dbReference>
<dbReference type="Pfam" id="PF00875">
    <property type="entry name" value="DNA_photolyase"/>
    <property type="match status" value="1"/>
</dbReference>
<evidence type="ECO:0000313" key="9">
    <source>
        <dbReference type="EMBL" id="EDY19270.1"/>
    </source>
</evidence>
<feature type="site" description="Electron transfer via tryptophanyl radical" evidence="6">
    <location>
        <position position="387"/>
    </location>
</feature>
<dbReference type="Pfam" id="PF03441">
    <property type="entry name" value="FAD_binding_7"/>
    <property type="match status" value="1"/>
</dbReference>
<dbReference type="Proteomes" id="UP000005824">
    <property type="component" value="Unassembled WGS sequence"/>
</dbReference>
<dbReference type="InterPro" id="IPR002081">
    <property type="entry name" value="Cryptochrome/DNA_photolyase_1"/>
</dbReference>
<keyword evidence="9" id="KW-0456">Lyase</keyword>
<dbReference type="InterPro" id="IPR036155">
    <property type="entry name" value="Crypto/Photolyase_N_sf"/>
</dbReference>
<dbReference type="PRINTS" id="PR00147">
    <property type="entry name" value="DNAPHOTLYASE"/>
</dbReference>
<dbReference type="PROSITE" id="PS51645">
    <property type="entry name" value="PHR_CRY_ALPHA_BETA"/>
    <property type="match status" value="1"/>
</dbReference>
<dbReference type="InterPro" id="IPR018394">
    <property type="entry name" value="DNA_photolyase_1_CS_C"/>
</dbReference>
<comment type="similarity">
    <text evidence="7">Belongs to the DNA photolyase family.</text>
</comment>
<dbReference type="InParanoid" id="B4D3F9"/>
<feature type="site" description="Electron transfer via tryptophanyl radical" evidence="6">
    <location>
        <position position="364"/>
    </location>
</feature>
<evidence type="ECO:0000259" key="8">
    <source>
        <dbReference type="PROSITE" id="PS51645"/>
    </source>
</evidence>
<dbReference type="PANTHER" id="PTHR11455:SF9">
    <property type="entry name" value="CRYPTOCHROME CIRCADIAN CLOCK 5 ISOFORM X1"/>
    <property type="match status" value="1"/>
</dbReference>
<evidence type="ECO:0000256" key="5">
    <source>
        <dbReference type="PIRSR" id="PIRSR602081-1"/>
    </source>
</evidence>
<evidence type="ECO:0000256" key="4">
    <source>
        <dbReference type="ARBA" id="ARBA00022991"/>
    </source>
</evidence>
<comment type="caution">
    <text evidence="9">The sequence shown here is derived from an EMBL/GenBank/DDBJ whole genome shotgun (WGS) entry which is preliminary data.</text>
</comment>
<dbReference type="InterPro" id="IPR014729">
    <property type="entry name" value="Rossmann-like_a/b/a_fold"/>
</dbReference>
<keyword evidence="10" id="KW-1185">Reference proteome</keyword>
<dbReference type="AlphaFoldDB" id="B4D3F9"/>
<dbReference type="GO" id="GO:0006950">
    <property type="term" value="P:response to stress"/>
    <property type="evidence" value="ECO:0007669"/>
    <property type="project" value="UniProtKB-ARBA"/>
</dbReference>
<feature type="binding site" evidence="5">
    <location>
        <begin position="272"/>
        <end position="279"/>
    </location>
    <ligand>
        <name>FAD</name>
        <dbReference type="ChEBI" id="CHEBI:57692"/>
    </ligand>
</feature>
<dbReference type="SUPFAM" id="SSF52425">
    <property type="entry name" value="Cryptochrome/photolyase, N-terminal domain"/>
    <property type="match status" value="1"/>
</dbReference>
<comment type="cofactor">
    <cofactor evidence="5">
        <name>FAD</name>
        <dbReference type="ChEBI" id="CHEBI:57692"/>
    </cofactor>
    <text evidence="5">Binds 1 FAD per subunit.</text>
</comment>
<dbReference type="eggNOG" id="COG0415">
    <property type="taxonomic scope" value="Bacteria"/>
</dbReference>
<proteinExistence type="inferred from homology"/>
<evidence type="ECO:0000313" key="10">
    <source>
        <dbReference type="Proteomes" id="UP000005824"/>
    </source>
</evidence>
<organism evidence="9 10">
    <name type="scientific">Chthoniobacter flavus Ellin428</name>
    <dbReference type="NCBI Taxonomy" id="497964"/>
    <lineage>
        <taxon>Bacteria</taxon>
        <taxon>Pseudomonadati</taxon>
        <taxon>Verrucomicrobiota</taxon>
        <taxon>Spartobacteria</taxon>
        <taxon>Chthoniobacterales</taxon>
        <taxon>Chthoniobacteraceae</taxon>
        <taxon>Chthoniobacter</taxon>
    </lineage>
</organism>
<dbReference type="FunCoup" id="B4D3F9">
    <property type="interactions" value="320"/>
</dbReference>
<keyword evidence="3 5" id="KW-0274">FAD</keyword>
<sequence length="468" mass="53729">MSTAIHWFRRDLRITDNTALAAAAAAHDQVVPVYIVSEWKAEHRWCGAPRQAFLCGCLDSLARNLEAKGGRLIIRQGRADAVLKKLVQQTEAEAIYFNRDPDPFGRAMEERLTKIARDLGIRLHPYKDIALHERNEVLTGGGSPFKVFTPYAKAWLKLDKPEPTRAISKLSTPPHIASDPLPTLHTWKLVGEAAILEPGEAAARKRLGCFLDGPIFHYQTRRDLPAEEGTSRLSQDLRHGTLSIREVYAKCARAAEKAPAAHQRNIGIFINELIWREFYLQVLWHWPQVLDHEFQEDCRRLKWRDYWRPEKKDGGQDYQRWCRGETGFPIVDAGMRQLAATGFMHNRVRMIVAMFLTKDLHVWWMHGESWFMRHLVDGEIASNNGGWQWSASTGTDAAPYFRIQNPWSQSKRFDPEGAYIKRWVPELRDVPAGQLCAPPKEGEALARDYPLPMVDHARERDVALEMFR</sequence>
<comment type="cofactor">
    <cofactor evidence="1">
        <name>(6R)-5,10-methylene-5,6,7,8-tetrahydrofolate</name>
        <dbReference type="ChEBI" id="CHEBI:15636"/>
    </cofactor>
</comment>
<evidence type="ECO:0000256" key="2">
    <source>
        <dbReference type="ARBA" id="ARBA00022630"/>
    </source>
</evidence>
<feature type="site" description="Electron transfer via tryptophanyl radical" evidence="6">
    <location>
        <position position="303"/>
    </location>
</feature>
<dbReference type="InterPro" id="IPR036134">
    <property type="entry name" value="Crypto/Photolyase_FAD-like_sf"/>
</dbReference>
<dbReference type="Gene3D" id="1.25.40.80">
    <property type="match status" value="1"/>
</dbReference>
<evidence type="ECO:0000256" key="3">
    <source>
        <dbReference type="ARBA" id="ARBA00022827"/>
    </source>
</evidence>
<dbReference type="GO" id="GO:0003904">
    <property type="term" value="F:deoxyribodipyrimidine photo-lyase activity"/>
    <property type="evidence" value="ECO:0007669"/>
    <property type="project" value="UniProtKB-EC"/>
</dbReference>
<accession>B4D3F9</accession>
<feature type="domain" description="Photolyase/cryptochrome alpha/beta" evidence="8">
    <location>
        <begin position="2"/>
        <end position="131"/>
    </location>
</feature>
<feature type="binding site" evidence="5">
    <location>
        <begin position="230"/>
        <end position="234"/>
    </location>
    <ligand>
        <name>FAD</name>
        <dbReference type="ChEBI" id="CHEBI:57692"/>
    </ligand>
</feature>
<dbReference type="Gene3D" id="3.40.50.620">
    <property type="entry name" value="HUPs"/>
    <property type="match status" value="1"/>
</dbReference>
<feature type="binding site" evidence="5">
    <location>
        <position position="269"/>
    </location>
    <ligand>
        <name>FAD</name>
        <dbReference type="ChEBI" id="CHEBI:57692"/>
    </ligand>
</feature>
<dbReference type="STRING" id="497964.CfE428DRAFT_3447"/>
<evidence type="ECO:0000256" key="6">
    <source>
        <dbReference type="PIRSR" id="PIRSR602081-2"/>
    </source>
</evidence>
<gene>
    <name evidence="9" type="ORF">CfE428DRAFT_3447</name>
</gene>
<name>B4D3F9_9BACT</name>
<dbReference type="GO" id="GO:0071949">
    <property type="term" value="F:FAD binding"/>
    <property type="evidence" value="ECO:0007669"/>
    <property type="project" value="TreeGrafter"/>
</dbReference>
<protein>
    <submittedName>
        <fullName evidence="9">Deoxyribodipyrimidine photo-lyase</fullName>
        <ecNumber evidence="9">4.1.99.3</ecNumber>
    </submittedName>
</protein>